<dbReference type="CDD" id="cd16018">
    <property type="entry name" value="Enpp"/>
    <property type="match status" value="1"/>
</dbReference>
<feature type="region of interest" description="Disordered" evidence="1">
    <location>
        <begin position="685"/>
        <end position="770"/>
    </location>
</feature>
<dbReference type="Gene3D" id="3.30.1360.180">
    <property type="match status" value="1"/>
</dbReference>
<name>A0A9P8RRG4_9PEZI</name>
<dbReference type="EMBL" id="JAGHQM010000318">
    <property type="protein sequence ID" value="KAH0562614.1"/>
    <property type="molecule type" value="Genomic_DNA"/>
</dbReference>
<feature type="region of interest" description="Disordered" evidence="1">
    <location>
        <begin position="82"/>
        <end position="116"/>
    </location>
</feature>
<dbReference type="InterPro" id="IPR002591">
    <property type="entry name" value="Phosphodiest/P_Trfase"/>
</dbReference>
<dbReference type="FunFam" id="3.30.1360.180:FF:000003">
    <property type="entry name" value="Type I phosphodiesterase/nucleotide pyrophosphatase family protein"/>
    <property type="match status" value="1"/>
</dbReference>
<dbReference type="InterPro" id="IPR017850">
    <property type="entry name" value="Alkaline_phosphatase_core_sf"/>
</dbReference>
<feature type="compositionally biased region" description="Pro residues" evidence="1">
    <location>
        <begin position="697"/>
        <end position="710"/>
    </location>
</feature>
<protein>
    <submittedName>
        <fullName evidence="3">Uncharacterized protein</fullName>
    </submittedName>
</protein>
<dbReference type="PANTHER" id="PTHR10151">
    <property type="entry name" value="ECTONUCLEOTIDE PYROPHOSPHATASE/PHOSPHODIESTERASE"/>
    <property type="match status" value="1"/>
</dbReference>
<evidence type="ECO:0000313" key="4">
    <source>
        <dbReference type="Proteomes" id="UP000750711"/>
    </source>
</evidence>
<dbReference type="GO" id="GO:0009141">
    <property type="term" value="P:nucleoside triphosphate metabolic process"/>
    <property type="evidence" value="ECO:0007669"/>
    <property type="project" value="TreeGrafter"/>
</dbReference>
<feature type="compositionally biased region" description="Basic residues" evidence="1">
    <location>
        <begin position="171"/>
        <end position="192"/>
    </location>
</feature>
<dbReference type="Gene3D" id="3.40.720.10">
    <property type="entry name" value="Alkaline Phosphatase, subunit A"/>
    <property type="match status" value="1"/>
</dbReference>
<organism evidence="3 4">
    <name type="scientific">Trichoglossum hirsutum</name>
    <dbReference type="NCBI Taxonomy" id="265104"/>
    <lineage>
        <taxon>Eukaryota</taxon>
        <taxon>Fungi</taxon>
        <taxon>Dikarya</taxon>
        <taxon>Ascomycota</taxon>
        <taxon>Pezizomycotina</taxon>
        <taxon>Geoglossomycetes</taxon>
        <taxon>Geoglossales</taxon>
        <taxon>Geoglossaceae</taxon>
        <taxon>Trichoglossum</taxon>
    </lineage>
</organism>
<keyword evidence="2" id="KW-0812">Transmembrane</keyword>
<evidence type="ECO:0000313" key="3">
    <source>
        <dbReference type="EMBL" id="KAH0562614.1"/>
    </source>
</evidence>
<dbReference type="GO" id="GO:0047429">
    <property type="term" value="F:nucleoside triphosphate diphosphatase activity"/>
    <property type="evidence" value="ECO:0007669"/>
    <property type="project" value="TreeGrafter"/>
</dbReference>
<keyword evidence="4" id="KW-1185">Reference proteome</keyword>
<evidence type="ECO:0000256" key="1">
    <source>
        <dbReference type="SAM" id="MobiDB-lite"/>
    </source>
</evidence>
<dbReference type="PANTHER" id="PTHR10151:SF120">
    <property type="entry name" value="BIS(5'-ADENOSYL)-TRIPHOSPHATASE"/>
    <property type="match status" value="1"/>
</dbReference>
<evidence type="ECO:0000256" key="2">
    <source>
        <dbReference type="SAM" id="Phobius"/>
    </source>
</evidence>
<reference evidence="3" key="1">
    <citation type="submission" date="2021-03" db="EMBL/GenBank/DDBJ databases">
        <title>Comparative genomics and phylogenomic investigation of the class Geoglossomycetes provide insights into ecological specialization and systematics.</title>
        <authorList>
            <person name="Melie T."/>
            <person name="Pirro S."/>
            <person name="Miller A.N."/>
            <person name="Quandt A."/>
        </authorList>
    </citation>
    <scope>NUCLEOTIDE SEQUENCE</scope>
    <source>
        <strain evidence="3">CAQ_001_2017</strain>
    </source>
</reference>
<accession>A0A9P8RRG4</accession>
<gene>
    <name evidence="3" type="ORF">GP486_002706</name>
</gene>
<keyword evidence="2" id="KW-0472">Membrane</keyword>
<dbReference type="SUPFAM" id="SSF53649">
    <property type="entry name" value="Alkaline phosphatase-like"/>
    <property type="match status" value="1"/>
</dbReference>
<feature type="transmembrane region" description="Helical" evidence="2">
    <location>
        <begin position="21"/>
        <end position="41"/>
    </location>
</feature>
<feature type="region of interest" description="Disordered" evidence="1">
    <location>
        <begin position="165"/>
        <end position="229"/>
    </location>
</feature>
<dbReference type="Proteomes" id="UP000750711">
    <property type="component" value="Unassembled WGS sequence"/>
</dbReference>
<proteinExistence type="predicted"/>
<dbReference type="Pfam" id="PF01663">
    <property type="entry name" value="Phosphodiest"/>
    <property type="match status" value="1"/>
</dbReference>
<comment type="caution">
    <text evidence="3">The sequence shown here is derived from an EMBL/GenBank/DDBJ whole genome shotgun (WGS) entry which is preliminary data.</text>
</comment>
<keyword evidence="2" id="KW-1133">Transmembrane helix</keyword>
<sequence>MMGAFHVFALQPLLSGMDLARIGLFFVINGIATVCEVAIWGHRKSWLKAGMAWLFEIALATWAVERATLLFRFGMRPSKQEDHRRASLLSPSAPKDDVSSPRSVSSQDSDSEDDEVIHGARTSFEIAEHDRAVLKEEDEREKLLASGGVGDGFRRIFSISNGSKVMVGKRERQKQKKAKRKAMRRERRKGRLSRSEEQELMFELEDGELRNDATSESSGESSDIDGQKLRDFSVQESRSSRCCKYTLLHGTAVTVLLIFLLGAYQVSRNRRQHNHDSAKLLSNGTSNFRPTTVLISLDGFRADFLNRGLTPTLNSFIAEGISPRYMTPSFPSVTFPNHYTLVTGLYPESHGIVGNTFWDPDLQEEFYYTNPSISLQPKWWGGEPLWVTAEIAGIRTAIHMWPGSEAHIGGIEPAFIDKYDGSELLSKKVDRILGLLDLPGPGDRSISMDDERPQLIAAYVPVVDTDGHKYGPNSTEIRSTISDVDYMLHDIFAGLQARNLTDVVNVVVVSDHGMATTSNDRLIQLEDLVDIDQIEHTDGWPLYGLRLRDPTLLPVLYEQLKKPSPMREYFDVYLRDQDMPERYHFSKNSRIAPLWIVPKTGWAIVTKKEFDIEEAKATDRQYEPKGLHGYDHEHPLMRSIFVARGPAFPHKPNSRVDVFQNVEVYNIICDTLFITPKPNNGTLRLPLKPVGLHSDPDSPPLETPPDPSPPVVNDGDEKGNPTDSSTPPQPIETVPEPAEISGHIGIDNPGDDTPRPVIDDENQMDETEKEKNRLKQLWDYIIGQITNFFENAGKEGGDVEVDRGSGPV</sequence>
<dbReference type="GO" id="GO:0017111">
    <property type="term" value="F:ribonucleoside triphosphate phosphatase activity"/>
    <property type="evidence" value="ECO:0007669"/>
    <property type="project" value="TreeGrafter"/>
</dbReference>
<feature type="transmembrane region" description="Helical" evidence="2">
    <location>
        <begin position="245"/>
        <end position="264"/>
    </location>
</feature>
<dbReference type="AlphaFoldDB" id="A0A9P8RRG4"/>